<accession>A0A829VU58</accession>
<organism evidence="1 2">
    <name type="scientific">Enterocloster clostridioformis</name>
    <dbReference type="NCBI Taxonomy" id="1531"/>
    <lineage>
        <taxon>Bacteria</taxon>
        <taxon>Bacillati</taxon>
        <taxon>Bacillota</taxon>
        <taxon>Clostridia</taxon>
        <taxon>Lachnospirales</taxon>
        <taxon>Lachnospiraceae</taxon>
        <taxon>Enterocloster</taxon>
    </lineage>
</organism>
<dbReference type="EMBL" id="BJLB01000001">
    <property type="protein sequence ID" value="GEA37392.1"/>
    <property type="molecule type" value="Genomic_DNA"/>
</dbReference>
<gene>
    <name evidence="1" type="ORF">Ccl03g_31050</name>
</gene>
<protein>
    <submittedName>
        <fullName evidence="1">Uncharacterized protein</fullName>
    </submittedName>
</protein>
<name>A0A829VU58_9FIRM</name>
<sequence length="64" mass="7148">MVVDAGGGSVRERERREWDTAAGLVGLSLRKPAKCKRLADNCLSSVPKYKKRLGREFWQPASCI</sequence>
<evidence type="ECO:0000313" key="1">
    <source>
        <dbReference type="EMBL" id="GEA37392.1"/>
    </source>
</evidence>
<proteinExistence type="predicted"/>
<dbReference type="Proteomes" id="UP000315200">
    <property type="component" value="Unassembled WGS sequence"/>
</dbReference>
<comment type="caution">
    <text evidence="1">The sequence shown here is derived from an EMBL/GenBank/DDBJ whole genome shotgun (WGS) entry which is preliminary data.</text>
</comment>
<reference evidence="1 2" key="1">
    <citation type="submission" date="2019-06" db="EMBL/GenBank/DDBJ databases">
        <title>Draft genome sequence of [Clostridium] clostridioforme NBRC 113352.</title>
        <authorList>
            <person name="Miura T."/>
            <person name="Furukawa M."/>
            <person name="Shimamura M."/>
            <person name="Ohyama Y."/>
            <person name="Yamazoe A."/>
            <person name="Kawasaki H."/>
        </authorList>
    </citation>
    <scope>NUCLEOTIDE SEQUENCE [LARGE SCALE GENOMIC DNA]</scope>
    <source>
        <strain evidence="1 2">NBRC 113352</strain>
    </source>
</reference>
<dbReference type="AlphaFoldDB" id="A0A829VU58"/>
<evidence type="ECO:0000313" key="2">
    <source>
        <dbReference type="Proteomes" id="UP000315200"/>
    </source>
</evidence>